<comment type="caution">
    <text evidence="1">The sequence shown here is derived from an EMBL/GenBank/DDBJ whole genome shotgun (WGS) entry which is preliminary data.</text>
</comment>
<dbReference type="Proteomes" id="UP000814176">
    <property type="component" value="Unassembled WGS sequence"/>
</dbReference>
<dbReference type="EMBL" id="JADCUA010000013">
    <property type="protein sequence ID" value="KAH9835219.1"/>
    <property type="molecule type" value="Genomic_DNA"/>
</dbReference>
<dbReference type="RefSeq" id="XP_047777652.1">
    <property type="nucleotide sequence ID" value="XM_047916313.1"/>
</dbReference>
<evidence type="ECO:0000313" key="1">
    <source>
        <dbReference type="EMBL" id="KAH9835219.1"/>
    </source>
</evidence>
<protein>
    <submittedName>
        <fullName evidence="1">Uncharacterized protein</fullName>
    </submittedName>
</protein>
<reference evidence="1 2" key="1">
    <citation type="journal article" date="2021" name="Environ. Microbiol.">
        <title>Gene family expansions and transcriptome signatures uncover fungal adaptations to wood decay.</title>
        <authorList>
            <person name="Hage H."/>
            <person name="Miyauchi S."/>
            <person name="Viragh M."/>
            <person name="Drula E."/>
            <person name="Min B."/>
            <person name="Chaduli D."/>
            <person name="Navarro D."/>
            <person name="Favel A."/>
            <person name="Norest M."/>
            <person name="Lesage-Meessen L."/>
            <person name="Balint B."/>
            <person name="Merenyi Z."/>
            <person name="de Eugenio L."/>
            <person name="Morin E."/>
            <person name="Martinez A.T."/>
            <person name="Baldrian P."/>
            <person name="Stursova M."/>
            <person name="Martinez M.J."/>
            <person name="Novotny C."/>
            <person name="Magnuson J.K."/>
            <person name="Spatafora J.W."/>
            <person name="Maurice S."/>
            <person name="Pangilinan J."/>
            <person name="Andreopoulos W."/>
            <person name="LaButti K."/>
            <person name="Hundley H."/>
            <person name="Na H."/>
            <person name="Kuo A."/>
            <person name="Barry K."/>
            <person name="Lipzen A."/>
            <person name="Henrissat B."/>
            <person name="Riley R."/>
            <person name="Ahrendt S."/>
            <person name="Nagy L.G."/>
            <person name="Grigoriev I.V."/>
            <person name="Martin F."/>
            <person name="Rosso M.N."/>
        </authorList>
    </citation>
    <scope>NUCLEOTIDE SEQUENCE [LARGE SCALE GENOMIC DNA]</scope>
    <source>
        <strain evidence="1 2">CIRM-BRFM 1785</strain>
    </source>
</reference>
<accession>A0ABQ8KDM8</accession>
<proteinExistence type="predicted"/>
<evidence type="ECO:0000313" key="2">
    <source>
        <dbReference type="Proteomes" id="UP000814176"/>
    </source>
</evidence>
<organism evidence="1 2">
    <name type="scientific">Rhodofomes roseus</name>
    <dbReference type="NCBI Taxonomy" id="34475"/>
    <lineage>
        <taxon>Eukaryota</taxon>
        <taxon>Fungi</taxon>
        <taxon>Dikarya</taxon>
        <taxon>Basidiomycota</taxon>
        <taxon>Agaricomycotina</taxon>
        <taxon>Agaricomycetes</taxon>
        <taxon>Polyporales</taxon>
        <taxon>Rhodofomes</taxon>
    </lineage>
</organism>
<dbReference type="GeneID" id="71997045"/>
<name>A0ABQ8KDM8_9APHY</name>
<gene>
    <name evidence="1" type="ORF">C8Q71DRAFT_109189</name>
</gene>
<keyword evidence="2" id="KW-1185">Reference proteome</keyword>
<sequence>MLFYALRTVLGPELLHHRPGHRSLPVLLGCQRCSITWLCGGNHTQCMASWQWHAVGKRSMLCGGAFTRLPLCSADSPIKYRMSGVRHLEDDMPCTFCLVEVATARDLSPLYLSLVYLRVRSGITAAVGVWWTSRLAGFLLQPPRSCQPHLRIGRATAVPACVPVDSLNMLHNVISVWKGAPSSNGVPILRALTHLGPATESRTQYAIP</sequence>